<protein>
    <submittedName>
        <fullName evidence="2">Uncharacterized protein</fullName>
    </submittedName>
</protein>
<sequence>MLPGQCQTLKEDNCSLIMEKIKDKKEVSAVAVVIMEEGKMEYNDQIPLWFKLREKKKVVSPLVQRFQQWEDTKGSIPTVEASVKTKKKSKGGQKKKKSTSESSLKIKIPEKQEPIEDLTEKLEAGAQSADSARPHDGTGTS</sequence>
<keyword evidence="3" id="KW-1185">Reference proteome</keyword>
<reference evidence="2 3" key="1">
    <citation type="journal article" date="2019" name="Sci. Rep.">
        <title>Orb-weaving spider Araneus ventricosus genome elucidates the spidroin gene catalogue.</title>
        <authorList>
            <person name="Kono N."/>
            <person name="Nakamura H."/>
            <person name="Ohtoshi R."/>
            <person name="Moran D.A.P."/>
            <person name="Shinohara A."/>
            <person name="Yoshida Y."/>
            <person name="Fujiwara M."/>
            <person name="Mori M."/>
            <person name="Tomita M."/>
            <person name="Arakawa K."/>
        </authorList>
    </citation>
    <scope>NUCLEOTIDE SEQUENCE [LARGE SCALE GENOMIC DNA]</scope>
</reference>
<dbReference type="Proteomes" id="UP000499080">
    <property type="component" value="Unassembled WGS sequence"/>
</dbReference>
<feature type="compositionally biased region" description="Basic residues" evidence="1">
    <location>
        <begin position="84"/>
        <end position="97"/>
    </location>
</feature>
<feature type="region of interest" description="Disordered" evidence="1">
    <location>
        <begin position="70"/>
        <end position="141"/>
    </location>
</feature>
<dbReference type="EMBL" id="BGPR01011062">
    <property type="protein sequence ID" value="GBN49392.1"/>
    <property type="molecule type" value="Genomic_DNA"/>
</dbReference>
<proteinExistence type="predicted"/>
<dbReference type="AlphaFoldDB" id="A0A4Y2PE68"/>
<feature type="compositionally biased region" description="Basic and acidic residues" evidence="1">
    <location>
        <begin position="132"/>
        <end position="141"/>
    </location>
</feature>
<feature type="compositionally biased region" description="Basic and acidic residues" evidence="1">
    <location>
        <begin position="107"/>
        <end position="123"/>
    </location>
</feature>
<name>A0A4Y2PE68_ARAVE</name>
<evidence type="ECO:0000313" key="2">
    <source>
        <dbReference type="EMBL" id="GBN49392.1"/>
    </source>
</evidence>
<accession>A0A4Y2PE68</accession>
<evidence type="ECO:0000256" key="1">
    <source>
        <dbReference type="SAM" id="MobiDB-lite"/>
    </source>
</evidence>
<comment type="caution">
    <text evidence="2">The sequence shown here is derived from an EMBL/GenBank/DDBJ whole genome shotgun (WGS) entry which is preliminary data.</text>
</comment>
<evidence type="ECO:0000313" key="3">
    <source>
        <dbReference type="Proteomes" id="UP000499080"/>
    </source>
</evidence>
<organism evidence="2 3">
    <name type="scientific">Araneus ventricosus</name>
    <name type="common">Orbweaver spider</name>
    <name type="synonym">Epeira ventricosa</name>
    <dbReference type="NCBI Taxonomy" id="182803"/>
    <lineage>
        <taxon>Eukaryota</taxon>
        <taxon>Metazoa</taxon>
        <taxon>Ecdysozoa</taxon>
        <taxon>Arthropoda</taxon>
        <taxon>Chelicerata</taxon>
        <taxon>Arachnida</taxon>
        <taxon>Araneae</taxon>
        <taxon>Araneomorphae</taxon>
        <taxon>Entelegynae</taxon>
        <taxon>Araneoidea</taxon>
        <taxon>Araneidae</taxon>
        <taxon>Araneus</taxon>
    </lineage>
</organism>
<gene>
    <name evidence="2" type="ORF">AVEN_187971_1</name>
</gene>